<comment type="caution">
    <text evidence="1">The sequence shown here is derived from an EMBL/GenBank/DDBJ whole genome shotgun (WGS) entry which is preliminary data.</text>
</comment>
<sequence>IKPKEYKVDYPLVYETIKNVFDKKNSKDTIEDKVTTEGKVTGDINECEEDKYPTYDVVHWVFNKQTYSRE</sequence>
<dbReference type="EMBL" id="AZMM01003606">
    <property type="protein sequence ID" value="ETJ42430.1"/>
    <property type="molecule type" value="Genomic_DNA"/>
</dbReference>
<organism evidence="1">
    <name type="scientific">human gut metagenome</name>
    <dbReference type="NCBI Taxonomy" id="408170"/>
    <lineage>
        <taxon>unclassified sequences</taxon>
        <taxon>metagenomes</taxon>
        <taxon>organismal metagenomes</taxon>
    </lineage>
</organism>
<dbReference type="AlphaFoldDB" id="W1YL34"/>
<feature type="non-terminal residue" evidence="1">
    <location>
        <position position="70"/>
    </location>
</feature>
<reference evidence="1" key="1">
    <citation type="submission" date="2013-12" db="EMBL/GenBank/DDBJ databases">
        <title>A Varibaculum cambriense genome reconstructed from a premature infant gut community with otherwise low bacterial novelty that shifts toward anaerobic metabolism during the third week of life.</title>
        <authorList>
            <person name="Brown C.T."/>
            <person name="Sharon I."/>
            <person name="Thomas B.C."/>
            <person name="Castelle C.J."/>
            <person name="Morowitz M.J."/>
            <person name="Banfield J.F."/>
        </authorList>
    </citation>
    <scope>NUCLEOTIDE SEQUENCE</scope>
</reference>
<name>W1YL34_9ZZZZ</name>
<protein>
    <submittedName>
        <fullName evidence="1">Uncharacterized protein</fullName>
    </submittedName>
</protein>
<proteinExistence type="predicted"/>
<gene>
    <name evidence="1" type="ORF">Q604_UNBC03606G0001</name>
</gene>
<feature type="non-terminal residue" evidence="1">
    <location>
        <position position="1"/>
    </location>
</feature>
<accession>W1YL34</accession>
<evidence type="ECO:0000313" key="1">
    <source>
        <dbReference type="EMBL" id="ETJ42430.1"/>
    </source>
</evidence>